<dbReference type="PROSITE" id="PS50011">
    <property type="entry name" value="PROTEIN_KINASE_DOM"/>
    <property type="match status" value="1"/>
</dbReference>
<evidence type="ECO:0000256" key="1">
    <source>
        <dbReference type="PROSITE-ProRule" id="PRU10141"/>
    </source>
</evidence>
<protein>
    <submittedName>
        <fullName evidence="3">Actin-like ATPase domain-containing protein</fullName>
    </submittedName>
</protein>
<feature type="binding site" evidence="1">
    <location>
        <position position="55"/>
    </location>
    <ligand>
        <name>ATP</name>
        <dbReference type="ChEBI" id="CHEBI:30616"/>
    </ligand>
</feature>
<dbReference type="InterPro" id="IPR043129">
    <property type="entry name" value="ATPase_NBD"/>
</dbReference>
<sequence>MTNISREWLEKAISDGHLNIIDYNKLKYCEKIGEGGFGTVNKYKWKDCELIIALKCLKVDGDLDKVSIKEFIEETILLEIICNIVWSDIYSLGVILWEISSGRPPFQSIELSYLISVQVNNGSREAPIQGTPILYVKLYERCWDSDPSIRPVIRSVFETLNKVQNDNSINDVISTENSTKNLQYYRETHSNSQNQQYYRETHSNSQNQKYYTEMYSNSQNSVDKRPPIDDLGSIGSNYKLSTTTANVVVSIDFGTTHSGFAYAHVSNPSNIIANDYWQEFTGPLKTDTVLRYDQNLKNVEAWGLPALVQKPNTRKIFKGGFSPVQFFKLHLSKKKFGKPDLPEGLYYKKTITDYLTEMGKLIKKVLLKRWPNINFLNQVLLVITVPAEYTEHTKDIMKESILRAGLISKNSDKLKFIEESKAAAIYCKGMLRKQQGPIIILDCGSYKVDFTIFELENNELKENIINKTTEFAGSACVDKEFLIFLEQNVGASAISSLAKEYNDQFQYMLSEFQRQVKLPFTGIKKDFKVIKFDIKEVCPMLKQYVTESSRLKLERNNWIINLGFDEVKSMFDLVVDKIIKLIGLQLNLGITYTAMFLVGGFSESKYLQMRINHCYHNQIKNIIFLDDPIAAIERGGVKYGLSLILPEP</sequence>
<evidence type="ECO:0000313" key="3">
    <source>
        <dbReference type="EMBL" id="KAF0437497.1"/>
    </source>
</evidence>
<evidence type="ECO:0000313" key="4">
    <source>
        <dbReference type="Proteomes" id="UP000439903"/>
    </source>
</evidence>
<dbReference type="OrthoDB" id="2407238at2759"/>
<dbReference type="Proteomes" id="UP000439903">
    <property type="component" value="Unassembled WGS sequence"/>
</dbReference>
<dbReference type="InterPro" id="IPR017441">
    <property type="entry name" value="Protein_kinase_ATP_BS"/>
</dbReference>
<dbReference type="AlphaFoldDB" id="A0A8H4A7P2"/>
<dbReference type="SUPFAM" id="SSF53067">
    <property type="entry name" value="Actin-like ATPase domain"/>
    <property type="match status" value="2"/>
</dbReference>
<dbReference type="EMBL" id="WTPW01001399">
    <property type="protein sequence ID" value="KAF0437497.1"/>
    <property type="molecule type" value="Genomic_DNA"/>
</dbReference>
<dbReference type="GO" id="GO:0005524">
    <property type="term" value="F:ATP binding"/>
    <property type="evidence" value="ECO:0007669"/>
    <property type="project" value="UniProtKB-UniRule"/>
</dbReference>
<dbReference type="SUPFAM" id="SSF56112">
    <property type="entry name" value="Protein kinase-like (PK-like)"/>
    <property type="match status" value="1"/>
</dbReference>
<reference evidence="3 4" key="1">
    <citation type="journal article" date="2019" name="Environ. Microbiol.">
        <title>At the nexus of three kingdoms: the genome of the mycorrhizal fungus Gigaspora margarita provides insights into plant, endobacterial and fungal interactions.</title>
        <authorList>
            <person name="Venice F."/>
            <person name="Ghignone S."/>
            <person name="Salvioli di Fossalunga A."/>
            <person name="Amselem J."/>
            <person name="Novero M."/>
            <person name="Xianan X."/>
            <person name="Sedzielewska Toro K."/>
            <person name="Morin E."/>
            <person name="Lipzen A."/>
            <person name="Grigoriev I.V."/>
            <person name="Henrissat B."/>
            <person name="Martin F.M."/>
            <person name="Bonfante P."/>
        </authorList>
    </citation>
    <scope>NUCLEOTIDE SEQUENCE [LARGE SCALE GENOMIC DNA]</scope>
    <source>
        <strain evidence="3 4">BEG34</strain>
    </source>
</reference>
<accession>A0A8H4A7P2</accession>
<dbReference type="InterPro" id="IPR001245">
    <property type="entry name" value="Ser-Thr/Tyr_kinase_cat_dom"/>
</dbReference>
<keyword evidence="1" id="KW-0067">ATP-binding</keyword>
<name>A0A8H4A7P2_GIGMA</name>
<feature type="domain" description="Protein kinase" evidence="2">
    <location>
        <begin position="1"/>
        <end position="163"/>
    </location>
</feature>
<comment type="caution">
    <text evidence="3">The sequence shown here is derived from an EMBL/GenBank/DDBJ whole genome shotgun (WGS) entry which is preliminary data.</text>
</comment>
<gene>
    <name evidence="3" type="ORF">F8M41_004371</name>
</gene>
<dbReference type="PROSITE" id="PS00107">
    <property type="entry name" value="PROTEIN_KINASE_ATP"/>
    <property type="match status" value="1"/>
</dbReference>
<keyword evidence="4" id="KW-1185">Reference proteome</keyword>
<dbReference type="InterPro" id="IPR011009">
    <property type="entry name" value="Kinase-like_dom_sf"/>
</dbReference>
<dbReference type="Gene3D" id="3.30.420.40">
    <property type="match status" value="1"/>
</dbReference>
<dbReference type="InterPro" id="IPR000719">
    <property type="entry name" value="Prot_kinase_dom"/>
</dbReference>
<dbReference type="Pfam" id="PF07714">
    <property type="entry name" value="PK_Tyr_Ser-Thr"/>
    <property type="match status" value="1"/>
</dbReference>
<dbReference type="GO" id="GO:0004672">
    <property type="term" value="F:protein kinase activity"/>
    <property type="evidence" value="ECO:0007669"/>
    <property type="project" value="InterPro"/>
</dbReference>
<dbReference type="Gene3D" id="3.30.200.20">
    <property type="entry name" value="Phosphorylase Kinase, domain 1"/>
    <property type="match status" value="1"/>
</dbReference>
<organism evidence="3 4">
    <name type="scientific">Gigaspora margarita</name>
    <dbReference type="NCBI Taxonomy" id="4874"/>
    <lineage>
        <taxon>Eukaryota</taxon>
        <taxon>Fungi</taxon>
        <taxon>Fungi incertae sedis</taxon>
        <taxon>Mucoromycota</taxon>
        <taxon>Glomeromycotina</taxon>
        <taxon>Glomeromycetes</taxon>
        <taxon>Diversisporales</taxon>
        <taxon>Gigasporaceae</taxon>
        <taxon>Gigaspora</taxon>
    </lineage>
</organism>
<dbReference type="Gene3D" id="1.10.510.10">
    <property type="entry name" value="Transferase(Phosphotransferase) domain 1"/>
    <property type="match status" value="1"/>
</dbReference>
<dbReference type="PANTHER" id="PTHR14187:SF5">
    <property type="entry name" value="HEAT SHOCK 70 KDA PROTEIN 12A"/>
    <property type="match status" value="1"/>
</dbReference>
<keyword evidence="1" id="KW-0547">Nucleotide-binding</keyword>
<dbReference type="PANTHER" id="PTHR14187">
    <property type="entry name" value="ALPHA KINASE/ELONGATION FACTOR 2 KINASE"/>
    <property type="match status" value="1"/>
</dbReference>
<proteinExistence type="predicted"/>
<evidence type="ECO:0000259" key="2">
    <source>
        <dbReference type="PROSITE" id="PS50011"/>
    </source>
</evidence>